<dbReference type="InterPro" id="IPR005569">
    <property type="entry name" value="Arc_DNA-bd_dom"/>
</dbReference>
<accession>A0A411MK38</accession>
<evidence type="ECO:0000313" key="2">
    <source>
        <dbReference type="EMBL" id="QBF27151.1"/>
    </source>
</evidence>
<dbReference type="RefSeq" id="WP_130265013.1">
    <property type="nucleotide sequence ID" value="NZ_CP035952.1"/>
</dbReference>
<dbReference type="EMBL" id="CP035952">
    <property type="protein sequence ID" value="QBF27151.1"/>
    <property type="molecule type" value="Genomic_DNA"/>
</dbReference>
<reference evidence="2 3" key="1">
    <citation type="submission" date="2019-02" db="EMBL/GenBank/DDBJ databases">
        <title>Complete genome sequence of Pseudomonas sp. SNU WT1 isolated from rainbow trout.</title>
        <authorList>
            <person name="Oh W.T."/>
            <person name="Park S.C."/>
        </authorList>
    </citation>
    <scope>NUCLEOTIDE SEQUENCE [LARGE SCALE GENOMIC DNA]</scope>
    <source>
        <strain evidence="2 3">SNU WT1</strain>
    </source>
</reference>
<name>A0A411MK38_9PSED</name>
<feature type="domain" description="Arc-like DNA binding" evidence="1">
    <location>
        <begin position="8"/>
        <end position="41"/>
    </location>
</feature>
<keyword evidence="2" id="KW-0238">DNA-binding</keyword>
<dbReference type="OrthoDB" id="3483807at2"/>
<dbReference type="GO" id="GO:0003677">
    <property type="term" value="F:DNA binding"/>
    <property type="evidence" value="ECO:0007669"/>
    <property type="project" value="UniProtKB-KW"/>
</dbReference>
<sequence length="48" mass="5629">MNEQLRTQVRIPRELMEWLKEMAKDQSRSMNGQLVEVLKQAKRAQASA</sequence>
<dbReference type="KEGG" id="ptk:EXN22_16165"/>
<dbReference type="GO" id="GO:0006355">
    <property type="term" value="P:regulation of DNA-templated transcription"/>
    <property type="evidence" value="ECO:0007669"/>
    <property type="project" value="InterPro"/>
</dbReference>
<dbReference type="InterPro" id="IPR010985">
    <property type="entry name" value="Ribbon_hlx_hlx"/>
</dbReference>
<evidence type="ECO:0000313" key="3">
    <source>
        <dbReference type="Proteomes" id="UP000291130"/>
    </source>
</evidence>
<dbReference type="AlphaFoldDB" id="A0A411MK38"/>
<dbReference type="Gene3D" id="1.10.1220.10">
    <property type="entry name" value="Met repressor-like"/>
    <property type="match status" value="1"/>
</dbReference>
<protein>
    <submittedName>
        <fullName evidence="2">Arc family DNA-binding protein</fullName>
    </submittedName>
</protein>
<dbReference type="Proteomes" id="UP000291130">
    <property type="component" value="Chromosome"/>
</dbReference>
<keyword evidence="3" id="KW-1185">Reference proteome</keyword>
<evidence type="ECO:0000259" key="1">
    <source>
        <dbReference type="Pfam" id="PF03869"/>
    </source>
</evidence>
<dbReference type="SUPFAM" id="SSF47598">
    <property type="entry name" value="Ribbon-helix-helix"/>
    <property type="match status" value="1"/>
</dbReference>
<proteinExistence type="predicted"/>
<gene>
    <name evidence="2" type="ORF">EXN22_16165</name>
</gene>
<dbReference type="InterPro" id="IPR013321">
    <property type="entry name" value="Arc_rbn_hlx_hlx"/>
</dbReference>
<organism evidence="2 3">
    <name type="scientific">Pseudomonas tructae</name>
    <dbReference type="NCBI Taxonomy" id="2518644"/>
    <lineage>
        <taxon>Bacteria</taxon>
        <taxon>Pseudomonadati</taxon>
        <taxon>Pseudomonadota</taxon>
        <taxon>Gammaproteobacteria</taxon>
        <taxon>Pseudomonadales</taxon>
        <taxon>Pseudomonadaceae</taxon>
        <taxon>Pseudomonas</taxon>
    </lineage>
</organism>
<dbReference type="Pfam" id="PF03869">
    <property type="entry name" value="Arc"/>
    <property type="match status" value="1"/>
</dbReference>